<comment type="subcellular location">
    <subcellularLocation>
        <location evidence="1">Cell membrane</location>
        <topology evidence="1">Multi-pass membrane protein</topology>
    </subcellularLocation>
</comment>
<keyword evidence="7 8" id="KW-0472">Membrane</keyword>
<gene>
    <name evidence="9" type="ORF">PQU95_00450</name>
</gene>
<feature type="transmembrane region" description="Helical" evidence="8">
    <location>
        <begin position="155"/>
        <end position="175"/>
    </location>
</feature>
<evidence type="ECO:0000256" key="7">
    <source>
        <dbReference type="ARBA" id="ARBA00023136"/>
    </source>
</evidence>
<dbReference type="PANTHER" id="PTHR36838:SF4">
    <property type="entry name" value="AUXIN EFFLUX CARRIER FAMILY PROTEIN"/>
    <property type="match status" value="1"/>
</dbReference>
<keyword evidence="5 8" id="KW-0812">Transmembrane</keyword>
<keyword evidence="4" id="KW-1003">Cell membrane</keyword>
<evidence type="ECO:0000256" key="5">
    <source>
        <dbReference type="ARBA" id="ARBA00022692"/>
    </source>
</evidence>
<name>A0ABT5ISZ4_9NEIS</name>
<comment type="caution">
    <text evidence="9">The sequence shown here is derived from an EMBL/GenBank/DDBJ whole genome shotgun (WGS) entry which is preliminary data.</text>
</comment>
<evidence type="ECO:0000256" key="4">
    <source>
        <dbReference type="ARBA" id="ARBA00022475"/>
    </source>
</evidence>
<feature type="transmembrane region" description="Helical" evidence="8">
    <location>
        <begin position="181"/>
        <end position="204"/>
    </location>
</feature>
<dbReference type="InterPro" id="IPR004776">
    <property type="entry name" value="Mem_transp_PIN-like"/>
</dbReference>
<dbReference type="InterPro" id="IPR038770">
    <property type="entry name" value="Na+/solute_symporter_sf"/>
</dbReference>
<dbReference type="PANTHER" id="PTHR36838">
    <property type="entry name" value="AUXIN EFFLUX CARRIER FAMILY PROTEIN"/>
    <property type="match status" value="1"/>
</dbReference>
<evidence type="ECO:0000256" key="6">
    <source>
        <dbReference type="ARBA" id="ARBA00022989"/>
    </source>
</evidence>
<reference evidence="9 10" key="1">
    <citation type="submission" date="2023-01" db="EMBL/GenBank/DDBJ databases">
        <title>Novel species of the genus Vogesella isolated from rivers.</title>
        <authorList>
            <person name="Lu H."/>
        </authorList>
    </citation>
    <scope>NUCLEOTIDE SEQUENCE [LARGE SCALE GENOMIC DNA]</scope>
    <source>
        <strain evidence="9 10">DC21W</strain>
    </source>
</reference>
<proteinExistence type="inferred from homology"/>
<accession>A0ABT5ISZ4</accession>
<feature type="transmembrane region" description="Helical" evidence="8">
    <location>
        <begin position="243"/>
        <end position="264"/>
    </location>
</feature>
<evidence type="ECO:0000313" key="10">
    <source>
        <dbReference type="Proteomes" id="UP001219956"/>
    </source>
</evidence>
<dbReference type="Proteomes" id="UP001219956">
    <property type="component" value="Unassembled WGS sequence"/>
</dbReference>
<protein>
    <submittedName>
        <fullName evidence="9">AEC family transporter</fullName>
    </submittedName>
</protein>
<evidence type="ECO:0000256" key="3">
    <source>
        <dbReference type="ARBA" id="ARBA00022448"/>
    </source>
</evidence>
<feature type="transmembrane region" description="Helical" evidence="8">
    <location>
        <begin position="273"/>
        <end position="296"/>
    </location>
</feature>
<keyword evidence="10" id="KW-1185">Reference proteome</keyword>
<evidence type="ECO:0000256" key="2">
    <source>
        <dbReference type="ARBA" id="ARBA00010145"/>
    </source>
</evidence>
<dbReference type="Gene3D" id="1.20.1530.20">
    <property type="match status" value="1"/>
</dbReference>
<feature type="transmembrane region" description="Helical" evidence="8">
    <location>
        <begin position="216"/>
        <end position="237"/>
    </location>
</feature>
<keyword evidence="6 8" id="KW-1133">Transmembrane helix</keyword>
<keyword evidence="3" id="KW-0813">Transport</keyword>
<feature type="transmembrane region" description="Helical" evidence="8">
    <location>
        <begin position="37"/>
        <end position="52"/>
    </location>
</feature>
<dbReference type="EMBL" id="JAQQLF010000001">
    <property type="protein sequence ID" value="MDC7715688.1"/>
    <property type="molecule type" value="Genomic_DNA"/>
</dbReference>
<organism evidence="9 10">
    <name type="scientific">Vogesella aquatica</name>
    <dbReference type="NCBI Taxonomy" id="2984206"/>
    <lineage>
        <taxon>Bacteria</taxon>
        <taxon>Pseudomonadati</taxon>
        <taxon>Pseudomonadota</taxon>
        <taxon>Betaproteobacteria</taxon>
        <taxon>Neisseriales</taxon>
        <taxon>Chromobacteriaceae</taxon>
        <taxon>Vogesella</taxon>
    </lineage>
</organism>
<evidence type="ECO:0000313" key="9">
    <source>
        <dbReference type="EMBL" id="MDC7715688.1"/>
    </source>
</evidence>
<comment type="similarity">
    <text evidence="2">Belongs to the auxin efflux carrier (TC 2.A.69) family.</text>
</comment>
<feature type="transmembrane region" description="Helical" evidence="8">
    <location>
        <begin position="64"/>
        <end position="82"/>
    </location>
</feature>
<evidence type="ECO:0000256" key="1">
    <source>
        <dbReference type="ARBA" id="ARBA00004651"/>
    </source>
</evidence>
<evidence type="ECO:0000256" key="8">
    <source>
        <dbReference type="SAM" id="Phobius"/>
    </source>
</evidence>
<sequence length="297" mass="31068">MDTALILIPDFLLILFGFALRRSGWLAPAFWAEAEKFVYFVLFPPLLFRALARAQLDLAASLPMLAAGLLFTASAFVLGSAAKPLFRLPQPSFAAGNQGAYRFNTYVGFAVMGSLAGEPGIATIALLCGSMVPVVNVMAVGQLAHGSERGMLYELLRNPIIWGISSGLAANLGGLHVPAPLFAAIDHLAAAALPLGLITVGAGLRFAALRRHAGPLLYWNAIKLLLLPAIAVLATGLLGVSGLYRQAALVMSMLPTATSAYILAVRMQGDGELAAAVVTTSTLAAMVTMPLMLALLL</sequence>
<feature type="transmembrane region" description="Helical" evidence="8">
    <location>
        <begin position="121"/>
        <end position="143"/>
    </location>
</feature>
<dbReference type="Pfam" id="PF03547">
    <property type="entry name" value="Mem_trans"/>
    <property type="match status" value="1"/>
</dbReference>
<dbReference type="RefSeq" id="WP_272750186.1">
    <property type="nucleotide sequence ID" value="NZ_JAQQLF010000001.1"/>
</dbReference>